<feature type="region of interest" description="Disordered" evidence="1">
    <location>
        <begin position="134"/>
        <end position="158"/>
    </location>
</feature>
<evidence type="ECO:0000313" key="2">
    <source>
        <dbReference type="EMBL" id="MBY78146.1"/>
    </source>
</evidence>
<dbReference type="EMBL" id="GGMS01008943">
    <property type="protein sequence ID" value="MBY78146.1"/>
    <property type="molecule type" value="Transcribed_RNA"/>
</dbReference>
<gene>
    <name evidence="2" type="ORF">g.55642</name>
</gene>
<protein>
    <submittedName>
        <fullName evidence="2">Uncharacterized protein</fullName>
    </submittedName>
</protein>
<dbReference type="AlphaFoldDB" id="A0A2S2QK76"/>
<sequence length="169" mass="18976">MARFIQLGFRPKCRSVDAPTITYVNRVLRNNAYIFREVTVVVVVGDGVSCSTVIQVKYAILQRTCIMSCIRVLCLFVNRWCLFYASRSDCDPNDAANFFNRIVNTSGHNRNGCCNTSFATAQVTEREFFRSVTQAPGAPDSSLKAPPATPRRNPVRRDRIIEHGIKHGS</sequence>
<evidence type="ECO:0000256" key="1">
    <source>
        <dbReference type="SAM" id="MobiDB-lite"/>
    </source>
</evidence>
<accession>A0A2S2QK76</accession>
<proteinExistence type="predicted"/>
<reference evidence="2" key="1">
    <citation type="submission" date="2018-04" db="EMBL/GenBank/DDBJ databases">
        <title>Transcriptome assembly of Sipha flava.</title>
        <authorList>
            <person name="Scully E.D."/>
            <person name="Geib S.M."/>
            <person name="Palmer N.A."/>
            <person name="Koch K."/>
            <person name="Bradshaw J."/>
            <person name="Heng-Moss T."/>
            <person name="Sarath G."/>
        </authorList>
    </citation>
    <scope>NUCLEOTIDE SEQUENCE</scope>
</reference>
<organism evidence="2">
    <name type="scientific">Sipha flava</name>
    <name type="common">yellow sugarcane aphid</name>
    <dbReference type="NCBI Taxonomy" id="143950"/>
    <lineage>
        <taxon>Eukaryota</taxon>
        <taxon>Metazoa</taxon>
        <taxon>Ecdysozoa</taxon>
        <taxon>Arthropoda</taxon>
        <taxon>Hexapoda</taxon>
        <taxon>Insecta</taxon>
        <taxon>Pterygota</taxon>
        <taxon>Neoptera</taxon>
        <taxon>Paraneoptera</taxon>
        <taxon>Hemiptera</taxon>
        <taxon>Sternorrhyncha</taxon>
        <taxon>Aphidomorpha</taxon>
        <taxon>Aphidoidea</taxon>
        <taxon>Aphididae</taxon>
        <taxon>Sipha</taxon>
    </lineage>
</organism>
<name>A0A2S2QK76_9HEMI</name>